<dbReference type="Proteomes" id="UP000222564">
    <property type="component" value="Unassembled WGS sequence"/>
</dbReference>
<proteinExistence type="predicted"/>
<keyword evidence="6" id="KW-1185">Reference proteome</keyword>
<sequence>MAILLGLLSLGVQNITIRPKFPEFLHPTVVEVLQKNFGLNLISGDPRADLARMSGETK</sequence>
<dbReference type="GO" id="GO:0046872">
    <property type="term" value="F:metal ion binding"/>
    <property type="evidence" value="ECO:0007669"/>
    <property type="project" value="UniProtKB-KW"/>
</dbReference>
<dbReference type="GO" id="GO:0016491">
    <property type="term" value="F:oxidoreductase activity"/>
    <property type="evidence" value="ECO:0007669"/>
    <property type="project" value="InterPro"/>
</dbReference>
<dbReference type="GO" id="GO:0051539">
    <property type="term" value="F:4 iron, 4 sulfur cluster binding"/>
    <property type="evidence" value="ECO:0007669"/>
    <property type="project" value="UniProtKB-KW"/>
</dbReference>
<dbReference type="InterPro" id="IPR016099">
    <property type="entry name" value="Prismane-like_a/b-sand"/>
</dbReference>
<evidence type="ECO:0000313" key="5">
    <source>
        <dbReference type="EMBL" id="PHJ37774.1"/>
    </source>
</evidence>
<dbReference type="InterPro" id="IPR011254">
    <property type="entry name" value="Prismane-like_sf"/>
</dbReference>
<keyword evidence="1" id="KW-0004">4Fe-4S</keyword>
<evidence type="ECO:0000313" key="6">
    <source>
        <dbReference type="Proteomes" id="UP000222564"/>
    </source>
</evidence>
<keyword evidence="3" id="KW-0408">Iron</keyword>
<dbReference type="Gene3D" id="3.40.50.2030">
    <property type="match status" value="1"/>
</dbReference>
<reference evidence="5 6" key="1">
    <citation type="submission" date="2013-09" db="EMBL/GenBank/DDBJ databases">
        <title>Biodegradation of hydrocarbons in the deep terrestrial subsurface : characterization of a microbial consortium composed of two Desulfotomaculum species originating from a deep geological formation.</title>
        <authorList>
            <person name="Aullo T."/>
            <person name="Berlendis S."/>
            <person name="Lascourreges J.-F."/>
            <person name="Dessort D."/>
            <person name="Saint-Laurent S."/>
            <person name="Schraauwers B."/>
            <person name="Mas J."/>
            <person name="Magot M."/>
            <person name="Ranchou-Peyruse A."/>
        </authorList>
    </citation>
    <scope>NUCLEOTIDE SEQUENCE [LARGE SCALE GENOMIC DNA]</scope>
    <source>
        <strain evidence="5 6">Bs107</strain>
    </source>
</reference>
<accession>A0A2C6MDW2</accession>
<evidence type="ECO:0000256" key="4">
    <source>
        <dbReference type="ARBA" id="ARBA00023014"/>
    </source>
</evidence>
<dbReference type="SUPFAM" id="SSF56821">
    <property type="entry name" value="Prismane protein-like"/>
    <property type="match status" value="1"/>
</dbReference>
<protein>
    <submittedName>
        <fullName evidence="5">Uncharacterized protein</fullName>
    </submittedName>
</protein>
<comment type="caution">
    <text evidence="5">The sequence shown here is derived from an EMBL/GenBank/DDBJ whole genome shotgun (WGS) entry which is preliminary data.</text>
</comment>
<keyword evidence="4" id="KW-0411">Iron-sulfur</keyword>
<evidence type="ECO:0000256" key="2">
    <source>
        <dbReference type="ARBA" id="ARBA00022723"/>
    </source>
</evidence>
<evidence type="ECO:0000256" key="3">
    <source>
        <dbReference type="ARBA" id="ARBA00023004"/>
    </source>
</evidence>
<dbReference type="EMBL" id="AWQQ01000080">
    <property type="protein sequence ID" value="PHJ37774.1"/>
    <property type="molecule type" value="Genomic_DNA"/>
</dbReference>
<organism evidence="5 6">
    <name type="scientific">Desulforamulus profundi</name>
    <dbReference type="NCBI Taxonomy" id="1383067"/>
    <lineage>
        <taxon>Bacteria</taxon>
        <taxon>Bacillati</taxon>
        <taxon>Bacillota</taxon>
        <taxon>Clostridia</taxon>
        <taxon>Eubacteriales</taxon>
        <taxon>Peptococcaceae</taxon>
        <taxon>Desulforamulus</taxon>
    </lineage>
</organism>
<name>A0A2C6MDW2_9FIRM</name>
<dbReference type="AlphaFoldDB" id="A0A2C6MDW2"/>
<gene>
    <name evidence="5" type="ORF">P378_13975</name>
</gene>
<keyword evidence="2" id="KW-0479">Metal-binding</keyword>
<evidence type="ECO:0000256" key="1">
    <source>
        <dbReference type="ARBA" id="ARBA00022485"/>
    </source>
</evidence>